<dbReference type="SUPFAM" id="SSF52540">
    <property type="entry name" value="P-loop containing nucleoside triphosphate hydrolases"/>
    <property type="match status" value="1"/>
</dbReference>
<reference evidence="2" key="1">
    <citation type="submission" date="2017-04" db="EMBL/GenBank/DDBJ databases">
        <authorList>
            <person name="Varghese N."/>
            <person name="Submissions S."/>
        </authorList>
    </citation>
    <scope>NUCLEOTIDE SEQUENCE [LARGE SCALE GENOMIC DNA]</scope>
</reference>
<protein>
    <submittedName>
        <fullName evidence="1">SOS cell division inhibitor SulA</fullName>
    </submittedName>
</protein>
<evidence type="ECO:0000313" key="1">
    <source>
        <dbReference type="EMBL" id="SMQ57806.1"/>
    </source>
</evidence>
<dbReference type="RefSeq" id="WP_086433220.1">
    <property type="nucleotide sequence ID" value="NZ_FXWH01000001.1"/>
</dbReference>
<dbReference type="GO" id="GO:0051301">
    <property type="term" value="P:cell division"/>
    <property type="evidence" value="ECO:0007669"/>
    <property type="project" value="UniProtKB-KW"/>
</dbReference>
<keyword evidence="2" id="KW-1185">Reference proteome</keyword>
<dbReference type="AlphaFoldDB" id="A0A1Y6E4V8"/>
<name>A0A1Y6E4V8_9GAMM</name>
<organism evidence="1 2">
    <name type="scientific">Pseudidiomarina planktonica</name>
    <dbReference type="NCBI Taxonomy" id="1323738"/>
    <lineage>
        <taxon>Bacteria</taxon>
        <taxon>Pseudomonadati</taxon>
        <taxon>Pseudomonadota</taxon>
        <taxon>Gammaproteobacteria</taxon>
        <taxon>Alteromonadales</taxon>
        <taxon>Idiomarinaceae</taxon>
        <taxon>Pseudidiomarina</taxon>
    </lineage>
</organism>
<dbReference type="Proteomes" id="UP000194450">
    <property type="component" value="Unassembled WGS sequence"/>
</dbReference>
<accession>A0A1Y6E4V8</accession>
<keyword evidence="1" id="KW-0131">Cell cycle</keyword>
<dbReference type="InterPro" id="IPR027417">
    <property type="entry name" value="P-loop_NTPase"/>
</dbReference>
<evidence type="ECO:0000313" key="2">
    <source>
        <dbReference type="Proteomes" id="UP000194450"/>
    </source>
</evidence>
<dbReference type="Gene3D" id="3.40.50.300">
    <property type="entry name" value="P-loop containing nucleotide triphosphate hydrolases"/>
    <property type="match status" value="1"/>
</dbReference>
<dbReference type="EMBL" id="FXWH01000001">
    <property type="protein sequence ID" value="SMQ57806.1"/>
    <property type="molecule type" value="Genomic_DNA"/>
</dbReference>
<proteinExistence type="predicted"/>
<sequence length="226" mass="25414">MVSTIAAQPIQELLAKGLVWQGQQQLEDSAQRYLSTGYPELDKTLGGGWLAGSVNELQLAQNYSGELALLLPLLREVTGTVWLNPPQEPYAPGWHHQQLDITQQYVIRTETERDALWALQQSLQAGCMPVVLAWFASLSATAVRLIQQCAQQHQVTVFVFTSEQSQTEARAYTNRLLLERSAKGFFVNVLKRRYGWPLPPFPCAVDRHLPKRRLAKATAQVVHGPW</sequence>
<gene>
    <name evidence="1" type="ORF">SAMN06297229_0004</name>
</gene>
<dbReference type="OrthoDB" id="9811176at2"/>
<keyword evidence="1" id="KW-0132">Cell division</keyword>